<reference evidence="1" key="1">
    <citation type="submission" date="2021-06" db="EMBL/GenBank/DDBJ databases">
        <authorList>
            <person name="Kallberg Y."/>
            <person name="Tangrot J."/>
            <person name="Rosling A."/>
        </authorList>
    </citation>
    <scope>NUCLEOTIDE SEQUENCE</scope>
    <source>
        <strain evidence="1">CL551</strain>
    </source>
</reference>
<keyword evidence="2" id="KW-1185">Reference proteome</keyword>
<evidence type="ECO:0000313" key="2">
    <source>
        <dbReference type="Proteomes" id="UP000789342"/>
    </source>
</evidence>
<feature type="non-terminal residue" evidence="1">
    <location>
        <position position="1"/>
    </location>
</feature>
<dbReference type="Proteomes" id="UP000789342">
    <property type="component" value="Unassembled WGS sequence"/>
</dbReference>
<organism evidence="1 2">
    <name type="scientific">Acaulospora morrowiae</name>
    <dbReference type="NCBI Taxonomy" id="94023"/>
    <lineage>
        <taxon>Eukaryota</taxon>
        <taxon>Fungi</taxon>
        <taxon>Fungi incertae sedis</taxon>
        <taxon>Mucoromycota</taxon>
        <taxon>Glomeromycotina</taxon>
        <taxon>Glomeromycetes</taxon>
        <taxon>Diversisporales</taxon>
        <taxon>Acaulosporaceae</taxon>
        <taxon>Acaulospora</taxon>
    </lineage>
</organism>
<dbReference type="EMBL" id="CAJVPV010048253">
    <property type="protein sequence ID" value="CAG8774065.1"/>
    <property type="molecule type" value="Genomic_DNA"/>
</dbReference>
<gene>
    <name evidence="1" type="ORF">AMORRO_LOCUS16782</name>
</gene>
<feature type="non-terminal residue" evidence="1">
    <location>
        <position position="79"/>
    </location>
</feature>
<sequence length="79" mass="9369">LMEFDPETKRTGPVTTKIIAAFLIMFERRNLFPKAIDDSISLFENLKTYLREILSVDSEEYDEMMKTMVEEMKEYNSYA</sequence>
<comment type="caution">
    <text evidence="1">The sequence shown here is derived from an EMBL/GenBank/DDBJ whole genome shotgun (WGS) entry which is preliminary data.</text>
</comment>
<protein>
    <submittedName>
        <fullName evidence="1">3139_t:CDS:1</fullName>
    </submittedName>
</protein>
<accession>A0A9N9NZ10</accession>
<proteinExistence type="predicted"/>
<evidence type="ECO:0000313" key="1">
    <source>
        <dbReference type="EMBL" id="CAG8774065.1"/>
    </source>
</evidence>
<name>A0A9N9NZ10_9GLOM</name>
<dbReference type="AlphaFoldDB" id="A0A9N9NZ10"/>